<keyword evidence="4" id="KW-1185">Reference proteome</keyword>
<dbReference type="STRING" id="758820.SAMN00777080_2751"/>
<evidence type="ECO:0000256" key="1">
    <source>
        <dbReference type="SAM" id="Coils"/>
    </source>
</evidence>
<dbReference type="OrthoDB" id="656843at2"/>
<dbReference type="Pfam" id="PF17561">
    <property type="entry name" value="TssO"/>
    <property type="match status" value="1"/>
</dbReference>
<dbReference type="AlphaFoldDB" id="A0A1W2H6L9"/>
<keyword evidence="2" id="KW-0472">Membrane</keyword>
<accession>A0A1W2H6L9</accession>
<gene>
    <name evidence="3" type="ORF">SAMN00777080_2751</name>
</gene>
<evidence type="ECO:0000256" key="2">
    <source>
        <dbReference type="SAM" id="Phobius"/>
    </source>
</evidence>
<dbReference type="RefSeq" id="WP_084120967.1">
    <property type="nucleotide sequence ID" value="NZ_LT838813.1"/>
</dbReference>
<evidence type="ECO:0000313" key="3">
    <source>
        <dbReference type="EMBL" id="SMD44136.1"/>
    </source>
</evidence>
<protein>
    <submittedName>
        <fullName evidence="3">Uncharacterized protein</fullName>
    </submittedName>
</protein>
<keyword evidence="2" id="KW-1133">Transmembrane helix</keyword>
<name>A0A1W2H6L9_9BACT</name>
<reference evidence="4" key="1">
    <citation type="submission" date="2017-04" db="EMBL/GenBank/DDBJ databases">
        <authorList>
            <person name="Varghese N."/>
            <person name="Submissions S."/>
        </authorList>
    </citation>
    <scope>NUCLEOTIDE SEQUENCE [LARGE SCALE GENOMIC DNA]</scope>
    <source>
        <strain evidence="4">DSM 16537</strain>
    </source>
</reference>
<dbReference type="EMBL" id="LT838813">
    <property type="protein sequence ID" value="SMD44136.1"/>
    <property type="molecule type" value="Genomic_DNA"/>
</dbReference>
<evidence type="ECO:0000313" key="4">
    <source>
        <dbReference type="Proteomes" id="UP000192333"/>
    </source>
</evidence>
<proteinExistence type="predicted"/>
<sequence length="171" mass="19816">MKNILNSKERNYAFAVYLISFVITVTIIIGAVYFNSLIPNAENAHLRKRISDFENQIYAQQQFIQAMEVSKTLIDSLQELGYVHPLIERNLNENLSNMDIQGEGELYGVINRDIFNFMIEYSDLHKKLLVLNKDLQDIENLKNELSRTKLQLEEANRSLDAYRNSSNLGLK</sequence>
<feature type="transmembrane region" description="Helical" evidence="2">
    <location>
        <begin position="12"/>
        <end position="34"/>
    </location>
</feature>
<feature type="coiled-coil region" evidence="1">
    <location>
        <begin position="128"/>
        <end position="165"/>
    </location>
</feature>
<dbReference type="Proteomes" id="UP000192333">
    <property type="component" value="Chromosome I"/>
</dbReference>
<keyword evidence="2" id="KW-0812">Transmembrane</keyword>
<keyword evidence="1" id="KW-0175">Coiled coil</keyword>
<organism evidence="3 4">
    <name type="scientific">Aquiflexum balticum DSM 16537</name>
    <dbReference type="NCBI Taxonomy" id="758820"/>
    <lineage>
        <taxon>Bacteria</taxon>
        <taxon>Pseudomonadati</taxon>
        <taxon>Bacteroidota</taxon>
        <taxon>Cytophagia</taxon>
        <taxon>Cytophagales</taxon>
        <taxon>Cyclobacteriaceae</taxon>
        <taxon>Aquiflexum</taxon>
    </lineage>
</organism>
<dbReference type="InterPro" id="IPR039449">
    <property type="entry name" value="TssO"/>
</dbReference>